<dbReference type="NCBIfam" id="NF042424">
    <property type="entry name" value="Amuc_1102_rel"/>
    <property type="match status" value="1"/>
</dbReference>
<reference evidence="3 4" key="1">
    <citation type="journal article" date="2017" name="BMC Genomics">
        <title>Genome sequencing of 39 Akkermansia muciniphila isolates reveals its population structure, genomic and functional diverisity, and global distribution in mammalian gut microbiotas.</title>
        <authorList>
            <person name="Guo X."/>
            <person name="Li S."/>
            <person name="Zhang J."/>
            <person name="Wu F."/>
            <person name="Li X."/>
            <person name="Wu D."/>
            <person name="Zhang M."/>
            <person name="Ou Z."/>
            <person name="Jie Z."/>
            <person name="Yan Q."/>
            <person name="Li P."/>
            <person name="Yi J."/>
            <person name="Peng Y."/>
        </authorList>
    </citation>
    <scope>NUCLEOTIDE SEQUENCE [LARGE SCALE GENOMIC DNA]</scope>
    <source>
        <strain evidence="3 4">GP24</strain>
    </source>
</reference>
<dbReference type="InterPro" id="IPR049970">
    <property type="entry name" value="Amuc_1102-like"/>
</dbReference>
<organism evidence="3 4">
    <name type="scientific">Akkermansia muciniphila</name>
    <dbReference type="NCBI Taxonomy" id="239935"/>
    <lineage>
        <taxon>Bacteria</taxon>
        <taxon>Pseudomonadati</taxon>
        <taxon>Verrucomicrobiota</taxon>
        <taxon>Verrucomicrobiia</taxon>
        <taxon>Verrucomicrobiales</taxon>
        <taxon>Akkermansiaceae</taxon>
        <taxon>Akkermansia</taxon>
    </lineage>
</organism>
<keyword evidence="2" id="KW-0732">Signal</keyword>
<protein>
    <submittedName>
        <fullName evidence="3">Uncharacterized protein</fullName>
    </submittedName>
</protein>
<accession>A0A2N8HB36</accession>
<dbReference type="AlphaFoldDB" id="A0A2N8HB36"/>
<gene>
    <name evidence="3" type="ORF">CXU22_10580</name>
</gene>
<feature type="signal peptide" evidence="2">
    <location>
        <begin position="1"/>
        <end position="23"/>
    </location>
</feature>
<feature type="region of interest" description="Disordered" evidence="1">
    <location>
        <begin position="213"/>
        <end position="239"/>
    </location>
</feature>
<comment type="caution">
    <text evidence="3">The sequence shown here is derived from an EMBL/GenBank/DDBJ whole genome shotgun (WGS) entry which is preliminary data.</text>
</comment>
<evidence type="ECO:0000256" key="1">
    <source>
        <dbReference type="SAM" id="MobiDB-lite"/>
    </source>
</evidence>
<name>A0A2N8HB36_9BACT</name>
<feature type="compositionally biased region" description="Pro residues" evidence="1">
    <location>
        <begin position="215"/>
        <end position="227"/>
    </location>
</feature>
<proteinExistence type="predicted"/>
<dbReference type="EMBL" id="PJKA01000013">
    <property type="protein sequence ID" value="PNC17076.1"/>
    <property type="molecule type" value="Genomic_DNA"/>
</dbReference>
<dbReference type="RefSeq" id="WP_102715280.1">
    <property type="nucleotide sequence ID" value="NZ_PJKA01000013.1"/>
</dbReference>
<sequence length="239" mass="26806">MKSILNTITAMLAAVLFIPAASAQTTSNPRMQVKVTLEKLSLYMRQSPNVMTQDDPRPLPKPKRWADFEIPFKVDAAPAPKSGYIDSLTFKFYIAVVNPDRARQYLKLYKEVKYVNVPVGEATYASVYLSPSSVKRITGSEGGRGKWVKYQGVVVEYNGKIVATYSSERGKMEKWWTIQSPSIVETSYYPLLNKDETPFSVYWYDRYPEIMRPNSPQPASSPEPAPFGAPAETPAADGE</sequence>
<dbReference type="OrthoDB" id="198657at2"/>
<feature type="chain" id="PRO_5014633993" evidence="2">
    <location>
        <begin position="24"/>
        <end position="239"/>
    </location>
</feature>
<evidence type="ECO:0000256" key="2">
    <source>
        <dbReference type="SAM" id="SignalP"/>
    </source>
</evidence>
<evidence type="ECO:0000313" key="3">
    <source>
        <dbReference type="EMBL" id="PNC17076.1"/>
    </source>
</evidence>
<dbReference type="Proteomes" id="UP000236000">
    <property type="component" value="Unassembled WGS sequence"/>
</dbReference>
<evidence type="ECO:0000313" key="4">
    <source>
        <dbReference type="Proteomes" id="UP000236000"/>
    </source>
</evidence>